<dbReference type="EMBL" id="SMAI01000001">
    <property type="protein sequence ID" value="TCT07679.1"/>
    <property type="molecule type" value="Genomic_DNA"/>
</dbReference>
<dbReference type="RefSeq" id="WP_132028746.1">
    <property type="nucleotide sequence ID" value="NZ_SMAI01000001.1"/>
</dbReference>
<evidence type="ECO:0000313" key="2">
    <source>
        <dbReference type="EMBL" id="TCT07679.1"/>
    </source>
</evidence>
<dbReference type="AlphaFoldDB" id="A0A4R3M5Z3"/>
<organism evidence="2 3">
    <name type="scientific">Aquabacter spiritensis</name>
    <dbReference type="NCBI Taxonomy" id="933073"/>
    <lineage>
        <taxon>Bacteria</taxon>
        <taxon>Pseudomonadati</taxon>
        <taxon>Pseudomonadota</taxon>
        <taxon>Alphaproteobacteria</taxon>
        <taxon>Hyphomicrobiales</taxon>
        <taxon>Xanthobacteraceae</taxon>
        <taxon>Aquabacter</taxon>
    </lineage>
</organism>
<dbReference type="NCBIfam" id="NF042415">
    <property type="entry name" value="STY0301_fam"/>
    <property type="match status" value="1"/>
</dbReference>
<dbReference type="InterPro" id="IPR049973">
    <property type="entry name" value="STY0301-like"/>
</dbReference>
<protein>
    <submittedName>
        <fullName evidence="2">Uncharacterized protein</fullName>
    </submittedName>
</protein>
<proteinExistence type="predicted"/>
<keyword evidence="1" id="KW-0732">Signal</keyword>
<dbReference type="Proteomes" id="UP000294664">
    <property type="component" value="Unassembled WGS sequence"/>
</dbReference>
<evidence type="ECO:0000313" key="3">
    <source>
        <dbReference type="Proteomes" id="UP000294664"/>
    </source>
</evidence>
<feature type="signal peptide" evidence="1">
    <location>
        <begin position="1"/>
        <end position="23"/>
    </location>
</feature>
<gene>
    <name evidence="2" type="ORF">EDC64_101198</name>
</gene>
<feature type="chain" id="PRO_5020672856" evidence="1">
    <location>
        <begin position="24"/>
        <end position="142"/>
    </location>
</feature>
<name>A0A4R3M5Z3_9HYPH</name>
<evidence type="ECO:0000256" key="1">
    <source>
        <dbReference type="SAM" id="SignalP"/>
    </source>
</evidence>
<accession>A0A4R3M5Z3</accession>
<comment type="caution">
    <text evidence="2">The sequence shown here is derived from an EMBL/GenBank/DDBJ whole genome shotgun (WGS) entry which is preliminary data.</text>
</comment>
<dbReference type="OrthoDB" id="8449937at2"/>
<sequence length="142" mass="14988">MTHRSHILVLSLIGTLWATAAQAQALPCPSRLKTVAAKAADTGQISDFSLVVGGETSSQTWLQDIALFRSGETTPLKGTEKGKRRIDWTFAAPTDVTVACVYEAGVVLTRAVSKVKGCSAAIERSKDGGEGWGMGTASFTCR</sequence>
<reference evidence="2 3" key="1">
    <citation type="submission" date="2019-03" db="EMBL/GenBank/DDBJ databases">
        <title>Genomic Encyclopedia of Type Strains, Phase IV (KMG-IV): sequencing the most valuable type-strain genomes for metagenomic binning, comparative biology and taxonomic classification.</title>
        <authorList>
            <person name="Goeker M."/>
        </authorList>
    </citation>
    <scope>NUCLEOTIDE SEQUENCE [LARGE SCALE GENOMIC DNA]</scope>
    <source>
        <strain evidence="2 3">DSM 9035</strain>
    </source>
</reference>
<keyword evidence="3" id="KW-1185">Reference proteome</keyword>